<organism evidence="1 2">
    <name type="scientific">Elysia chlorotica</name>
    <name type="common">Eastern emerald elysia</name>
    <name type="synonym">Sea slug</name>
    <dbReference type="NCBI Taxonomy" id="188477"/>
    <lineage>
        <taxon>Eukaryota</taxon>
        <taxon>Metazoa</taxon>
        <taxon>Spiralia</taxon>
        <taxon>Lophotrochozoa</taxon>
        <taxon>Mollusca</taxon>
        <taxon>Gastropoda</taxon>
        <taxon>Heterobranchia</taxon>
        <taxon>Euthyneura</taxon>
        <taxon>Panpulmonata</taxon>
        <taxon>Sacoglossa</taxon>
        <taxon>Placobranchoidea</taxon>
        <taxon>Plakobranchidae</taxon>
        <taxon>Elysia</taxon>
    </lineage>
</organism>
<dbReference type="Proteomes" id="UP000271974">
    <property type="component" value="Unassembled WGS sequence"/>
</dbReference>
<gene>
    <name evidence="1" type="ORF">EGW08_023766</name>
</gene>
<protein>
    <submittedName>
        <fullName evidence="1">Uncharacterized protein</fullName>
    </submittedName>
</protein>
<proteinExistence type="predicted"/>
<evidence type="ECO:0000313" key="2">
    <source>
        <dbReference type="Proteomes" id="UP000271974"/>
    </source>
</evidence>
<accession>A0A3S1AUA1</accession>
<dbReference type="EMBL" id="RQTK01002665">
    <property type="protein sequence ID" value="RUS68472.1"/>
    <property type="molecule type" value="Genomic_DNA"/>
</dbReference>
<reference evidence="1 2" key="1">
    <citation type="submission" date="2019-01" db="EMBL/GenBank/DDBJ databases">
        <title>A draft genome assembly of the solar-powered sea slug Elysia chlorotica.</title>
        <authorList>
            <person name="Cai H."/>
            <person name="Li Q."/>
            <person name="Fang X."/>
            <person name="Li J."/>
            <person name="Curtis N.E."/>
            <person name="Altenburger A."/>
            <person name="Shibata T."/>
            <person name="Feng M."/>
            <person name="Maeda T."/>
            <person name="Schwartz J.A."/>
            <person name="Shigenobu S."/>
            <person name="Lundholm N."/>
            <person name="Nishiyama T."/>
            <person name="Yang H."/>
            <person name="Hasebe M."/>
            <person name="Li S."/>
            <person name="Pierce S.K."/>
            <person name="Wang J."/>
        </authorList>
    </citation>
    <scope>NUCLEOTIDE SEQUENCE [LARGE SCALE GENOMIC DNA]</scope>
    <source>
        <strain evidence="1">EC2010</strain>
        <tissue evidence="1">Whole organism of an adult</tissue>
    </source>
</reference>
<keyword evidence="2" id="KW-1185">Reference proteome</keyword>
<dbReference type="AlphaFoldDB" id="A0A3S1AUA1"/>
<evidence type="ECO:0000313" key="1">
    <source>
        <dbReference type="EMBL" id="RUS68472.1"/>
    </source>
</evidence>
<name>A0A3S1AUA1_ELYCH</name>
<comment type="caution">
    <text evidence="1">The sequence shown here is derived from an EMBL/GenBank/DDBJ whole genome shotgun (WGS) entry which is preliminary data.</text>
</comment>
<sequence length="115" mass="13108">MHCAHVFCWRGWKECCQLTTHCRGWNECLPNDNLLPRVEQVLVKRQPIGDAGTNVFQITHYQGWNELVQAQQNFFNDLKICDDTRETMHCVHVLLASPERVFVKGQPAGEAATGA</sequence>